<feature type="region of interest" description="Disordered" evidence="1">
    <location>
        <begin position="51"/>
        <end position="171"/>
    </location>
</feature>
<sequence>MTASVPRTPQRPTRIPRPESRRTTSDSPLFVHTDFGLDIAAQQHLYHQELHLSRSPRLPHSPLTPQHQYRTTSPSPRAPHRATSPRSRTPHRPLEGTRPPLCLGRRRERKRASGHTRQRSRTEPAAPPSANPTSSPHAAYEVAGAQYELAGEQDRERERGRRGPTHARKSSAYAALAALSGLGVGHPSGGRTPPLSADVRDGNESGTSEEEEDGGSHHDGLMIRRKARSESRGGNGRLLTPPATPPRCSLLVVADGDGAEMHPNHAQGHASPDGGSPRPAFNARKASAAVPAIRRPPSPGPDGDLDDDDAAKHKRGSLGAGIVGLWKGGFW</sequence>
<comment type="caution">
    <text evidence="2">The sequence shown here is derived from an EMBL/GenBank/DDBJ whole genome shotgun (WGS) entry which is preliminary data.</text>
</comment>
<reference evidence="2 3" key="1">
    <citation type="journal article" date="2024" name="J Genomics">
        <title>Draft genome sequencing and assembly of Favolaschia claudopus CIRM-BRFM 2984 isolated from oak limbs.</title>
        <authorList>
            <person name="Navarro D."/>
            <person name="Drula E."/>
            <person name="Chaduli D."/>
            <person name="Cazenave R."/>
            <person name="Ahrendt S."/>
            <person name="Wang J."/>
            <person name="Lipzen A."/>
            <person name="Daum C."/>
            <person name="Barry K."/>
            <person name="Grigoriev I.V."/>
            <person name="Favel A."/>
            <person name="Rosso M.N."/>
            <person name="Martin F."/>
        </authorList>
    </citation>
    <scope>NUCLEOTIDE SEQUENCE [LARGE SCALE GENOMIC DNA]</scope>
    <source>
        <strain evidence="2 3">CIRM-BRFM 2984</strain>
    </source>
</reference>
<feature type="compositionally biased region" description="Basic and acidic residues" evidence="1">
    <location>
        <begin position="152"/>
        <end position="161"/>
    </location>
</feature>
<feature type="region of interest" description="Disordered" evidence="1">
    <location>
        <begin position="184"/>
        <end position="318"/>
    </location>
</feature>
<feature type="region of interest" description="Disordered" evidence="1">
    <location>
        <begin position="1"/>
        <end position="29"/>
    </location>
</feature>
<name>A0AAW0A5Y8_9AGAR</name>
<accession>A0AAW0A5Y8</accession>
<evidence type="ECO:0000313" key="3">
    <source>
        <dbReference type="Proteomes" id="UP001362999"/>
    </source>
</evidence>
<dbReference type="EMBL" id="JAWWNJ010000083">
    <property type="protein sequence ID" value="KAK7001485.1"/>
    <property type="molecule type" value="Genomic_DNA"/>
</dbReference>
<evidence type="ECO:0000313" key="2">
    <source>
        <dbReference type="EMBL" id="KAK7001485.1"/>
    </source>
</evidence>
<feature type="compositionally biased region" description="Polar residues" evidence="1">
    <location>
        <begin position="63"/>
        <end position="75"/>
    </location>
</feature>
<proteinExistence type="predicted"/>
<feature type="compositionally biased region" description="Basic residues" evidence="1">
    <location>
        <begin position="104"/>
        <end position="119"/>
    </location>
</feature>
<dbReference type="AlphaFoldDB" id="A0AAW0A5Y8"/>
<evidence type="ECO:0000256" key="1">
    <source>
        <dbReference type="SAM" id="MobiDB-lite"/>
    </source>
</evidence>
<protein>
    <submittedName>
        <fullName evidence="2">Uncharacterized protein</fullName>
    </submittedName>
</protein>
<gene>
    <name evidence="2" type="ORF">R3P38DRAFT_3327171</name>
</gene>
<dbReference type="Proteomes" id="UP001362999">
    <property type="component" value="Unassembled WGS sequence"/>
</dbReference>
<keyword evidence="3" id="KW-1185">Reference proteome</keyword>
<feature type="compositionally biased region" description="Low complexity" evidence="1">
    <location>
        <begin position="1"/>
        <end position="13"/>
    </location>
</feature>
<organism evidence="2 3">
    <name type="scientific">Favolaschia claudopus</name>
    <dbReference type="NCBI Taxonomy" id="2862362"/>
    <lineage>
        <taxon>Eukaryota</taxon>
        <taxon>Fungi</taxon>
        <taxon>Dikarya</taxon>
        <taxon>Basidiomycota</taxon>
        <taxon>Agaricomycotina</taxon>
        <taxon>Agaricomycetes</taxon>
        <taxon>Agaricomycetidae</taxon>
        <taxon>Agaricales</taxon>
        <taxon>Marasmiineae</taxon>
        <taxon>Mycenaceae</taxon>
        <taxon>Favolaschia</taxon>
    </lineage>
</organism>